<dbReference type="Pfam" id="PF20515">
    <property type="entry name" value="2OG-FeII_Oxy_6"/>
    <property type="match status" value="1"/>
</dbReference>
<sequence>MHPELYELFDSSISTFYQHGISRVGVKNNGATQGVKHSGDMRAMGWCPAAGVAADVGKDACQYSLNSATSQSEARIWSDVERNGLLLPRARDFWAEKFSNLSMTTFSANSKITTDSRVPSFESPAWESSANSQVWASSVTITRDNFHNKPHCDRDATPYAFGMFAQVNRLLESSLTTVTVLWRWSGKLRSSISHSSPPPNPPQARTSYHQEPHYPVWLLMPSLFKVRENGAGFGAEKGGHALCAMGGVLKRTHKGL</sequence>
<evidence type="ECO:0000313" key="2">
    <source>
        <dbReference type="EMBL" id="EGF98835.1"/>
    </source>
</evidence>
<dbReference type="RefSeq" id="XP_007417885.1">
    <property type="nucleotide sequence ID" value="XM_007417823.1"/>
</dbReference>
<organism evidence="3">
    <name type="scientific">Melampsora larici-populina (strain 98AG31 / pathotype 3-4-7)</name>
    <name type="common">Poplar leaf rust fungus</name>
    <dbReference type="NCBI Taxonomy" id="747676"/>
    <lineage>
        <taxon>Eukaryota</taxon>
        <taxon>Fungi</taxon>
        <taxon>Dikarya</taxon>
        <taxon>Basidiomycota</taxon>
        <taxon>Pucciniomycotina</taxon>
        <taxon>Pucciniomycetes</taxon>
        <taxon>Pucciniales</taxon>
        <taxon>Melampsoraceae</taxon>
        <taxon>Melampsora</taxon>
    </lineage>
</organism>
<keyword evidence="3" id="KW-1185">Reference proteome</keyword>
<reference evidence="3" key="1">
    <citation type="journal article" date="2011" name="Proc. Natl. Acad. Sci. U.S.A.">
        <title>Obligate biotrophy features unraveled by the genomic analysis of rust fungi.</title>
        <authorList>
            <person name="Duplessis S."/>
            <person name="Cuomo C.A."/>
            <person name="Lin Y.-C."/>
            <person name="Aerts A."/>
            <person name="Tisserant E."/>
            <person name="Veneault-Fourrey C."/>
            <person name="Joly D.L."/>
            <person name="Hacquard S."/>
            <person name="Amselem J."/>
            <person name="Cantarel B.L."/>
            <person name="Chiu R."/>
            <person name="Coutinho P.M."/>
            <person name="Feau N."/>
            <person name="Field M."/>
            <person name="Frey P."/>
            <person name="Gelhaye E."/>
            <person name="Goldberg J."/>
            <person name="Grabherr M.G."/>
            <person name="Kodira C.D."/>
            <person name="Kohler A."/>
            <person name="Kuees U."/>
            <person name="Lindquist E.A."/>
            <person name="Lucas S.M."/>
            <person name="Mago R."/>
            <person name="Mauceli E."/>
            <person name="Morin E."/>
            <person name="Murat C."/>
            <person name="Pangilinan J.L."/>
            <person name="Park R."/>
            <person name="Pearson M."/>
            <person name="Quesneville H."/>
            <person name="Rouhier N."/>
            <person name="Sakthikumar S."/>
            <person name="Salamov A.A."/>
            <person name="Schmutz J."/>
            <person name="Selles B."/>
            <person name="Shapiro H."/>
            <person name="Tanguay P."/>
            <person name="Tuskan G.A."/>
            <person name="Henrissat B."/>
            <person name="Van de Peer Y."/>
            <person name="Rouze P."/>
            <person name="Ellis J.G."/>
            <person name="Dodds P.N."/>
            <person name="Schein J.E."/>
            <person name="Zhong S."/>
            <person name="Hamelin R.C."/>
            <person name="Grigoriev I.V."/>
            <person name="Szabo L.J."/>
            <person name="Martin F."/>
        </authorList>
    </citation>
    <scope>NUCLEOTIDE SEQUENCE [LARGE SCALE GENOMIC DNA]</scope>
    <source>
        <strain evidence="3">98AG31 / pathotype 3-4-7</strain>
    </source>
</reference>
<evidence type="ECO:0000313" key="3">
    <source>
        <dbReference type="Proteomes" id="UP000001072"/>
    </source>
</evidence>
<protein>
    <recommendedName>
        <fullName evidence="1">Tet-like 2OG-Fe(II) oxygenase domain-containing protein</fullName>
    </recommendedName>
</protein>
<dbReference type="InParanoid" id="F4S915"/>
<evidence type="ECO:0000259" key="1">
    <source>
        <dbReference type="Pfam" id="PF20515"/>
    </source>
</evidence>
<dbReference type="GeneID" id="18924906"/>
<proteinExistence type="predicted"/>
<dbReference type="AlphaFoldDB" id="F4S915"/>
<accession>F4S915</accession>
<name>F4S915_MELLP</name>
<dbReference type="InterPro" id="IPR046798">
    <property type="entry name" value="2OG-FeII_Oxy_6"/>
</dbReference>
<dbReference type="HOGENOM" id="CLU_1086184_0_0_1"/>
<dbReference type="EMBL" id="GL883168">
    <property type="protein sequence ID" value="EGF98835.1"/>
    <property type="molecule type" value="Genomic_DNA"/>
</dbReference>
<feature type="domain" description="Tet-like 2OG-Fe(II) oxygenase" evidence="1">
    <location>
        <begin position="26"/>
        <end position="169"/>
    </location>
</feature>
<dbReference type="Proteomes" id="UP000001072">
    <property type="component" value="Unassembled WGS sequence"/>
</dbReference>
<dbReference type="KEGG" id="mlr:MELLADRAFT_113183"/>
<dbReference type="OrthoDB" id="2501343at2759"/>
<gene>
    <name evidence="2" type="ORF">MELLADRAFT_113183</name>
</gene>
<dbReference type="VEuPathDB" id="FungiDB:MELLADRAFT_113183"/>